<evidence type="ECO:0000256" key="2">
    <source>
        <dbReference type="ARBA" id="ARBA00022723"/>
    </source>
</evidence>
<dbReference type="InterPro" id="IPR003607">
    <property type="entry name" value="HD/PDEase_dom"/>
</dbReference>
<dbReference type="GO" id="GO:0008803">
    <property type="term" value="F:bis(5'-nucleosyl)-tetraphosphatase (symmetrical) activity"/>
    <property type="evidence" value="ECO:0007669"/>
    <property type="project" value="UniProtKB-EC"/>
</dbReference>
<proteinExistence type="predicted"/>
<keyword evidence="9" id="KW-1185">Reference proteome</keyword>
<organism evidence="8 9">
    <name type="scientific">Listeria kieliensis</name>
    <dbReference type="NCBI Taxonomy" id="1621700"/>
    <lineage>
        <taxon>Bacteria</taxon>
        <taxon>Bacillati</taxon>
        <taxon>Bacillota</taxon>
        <taxon>Bacilli</taxon>
        <taxon>Bacillales</taxon>
        <taxon>Listeriaceae</taxon>
        <taxon>Listeria</taxon>
    </lineage>
</organism>
<dbReference type="PANTHER" id="PTHR35795">
    <property type="entry name" value="SLR1885 PROTEIN"/>
    <property type="match status" value="1"/>
</dbReference>
<evidence type="ECO:0000313" key="9">
    <source>
        <dbReference type="Proteomes" id="UP000257055"/>
    </source>
</evidence>
<dbReference type="CDD" id="cd00077">
    <property type="entry name" value="HDc"/>
    <property type="match status" value="1"/>
</dbReference>
<comment type="catalytic activity">
    <reaction evidence="6">
        <text>P(1),P(4)-bis(5'-adenosyl) tetraphosphate + H2O = 2 ADP + 2 H(+)</text>
        <dbReference type="Rhea" id="RHEA:24252"/>
        <dbReference type="ChEBI" id="CHEBI:15377"/>
        <dbReference type="ChEBI" id="CHEBI:15378"/>
        <dbReference type="ChEBI" id="CHEBI:58141"/>
        <dbReference type="ChEBI" id="CHEBI:456216"/>
        <dbReference type="EC" id="3.6.1.41"/>
    </reaction>
</comment>
<keyword evidence="5" id="KW-0408">Iron</keyword>
<sequence>MNREEMLEKIKQAMPEKRFQHTLGVEKTAILYAEIYGESTEKASVAALLHDYAKYYPDDQAEKLIRSEKMDPRLLEYSHALWHAPVGAYLAKHEFGVTDAEILEAIRVHTTGSAKMNKLDKILFLADYTEPGRDFPGVEEARVYSKTSLDAGMLFALRRTIAYISSKEQPIFPDTFESYNAFAFLKQEGDVKRFE</sequence>
<dbReference type="Proteomes" id="UP000257055">
    <property type="component" value="Unassembled WGS sequence"/>
</dbReference>
<evidence type="ECO:0000256" key="3">
    <source>
        <dbReference type="ARBA" id="ARBA00022741"/>
    </source>
</evidence>
<dbReference type="PROSITE" id="PS51831">
    <property type="entry name" value="HD"/>
    <property type="match status" value="1"/>
</dbReference>
<evidence type="ECO:0000256" key="6">
    <source>
        <dbReference type="ARBA" id="ARBA00049417"/>
    </source>
</evidence>
<evidence type="ECO:0000256" key="1">
    <source>
        <dbReference type="ARBA" id="ARBA00012506"/>
    </source>
</evidence>
<dbReference type="Gene3D" id="1.10.3210.10">
    <property type="entry name" value="Hypothetical protein af1432"/>
    <property type="match status" value="1"/>
</dbReference>
<dbReference type="EC" id="3.6.1.41" evidence="1"/>
<feature type="domain" description="HD" evidence="7">
    <location>
        <begin position="18"/>
        <end position="132"/>
    </location>
</feature>
<dbReference type="NCBIfam" id="TIGR00488">
    <property type="entry name" value="bis(5'-nucleosyl)-tetraphosphatase (symmetrical) YqeK"/>
    <property type="match status" value="1"/>
</dbReference>
<evidence type="ECO:0000256" key="5">
    <source>
        <dbReference type="ARBA" id="ARBA00023004"/>
    </source>
</evidence>
<name>A0A3D8TUZ4_9LIST</name>
<gene>
    <name evidence="8" type="ORF">UR08_04765</name>
</gene>
<dbReference type="GO" id="GO:0046872">
    <property type="term" value="F:metal ion binding"/>
    <property type="evidence" value="ECO:0007669"/>
    <property type="project" value="UniProtKB-KW"/>
</dbReference>
<keyword evidence="2" id="KW-0479">Metal-binding</keyword>
<comment type="caution">
    <text evidence="8">The sequence shown here is derived from an EMBL/GenBank/DDBJ whole genome shotgun (WGS) entry which is preliminary data.</text>
</comment>
<dbReference type="PANTHER" id="PTHR35795:SF1">
    <property type="entry name" value="BIS(5'-NUCLEOSYL)-TETRAPHOSPHATASE, SYMMETRICAL"/>
    <property type="match status" value="1"/>
</dbReference>
<dbReference type="InterPro" id="IPR051094">
    <property type="entry name" value="Diverse_Catalytic_Enzymes"/>
</dbReference>
<dbReference type="AlphaFoldDB" id="A0A3D8TUZ4"/>
<dbReference type="InterPro" id="IPR006674">
    <property type="entry name" value="HD_domain"/>
</dbReference>
<evidence type="ECO:0000313" key="8">
    <source>
        <dbReference type="EMBL" id="RDX02821.1"/>
    </source>
</evidence>
<dbReference type="GO" id="GO:0000166">
    <property type="term" value="F:nucleotide binding"/>
    <property type="evidence" value="ECO:0007669"/>
    <property type="project" value="UniProtKB-KW"/>
</dbReference>
<evidence type="ECO:0000256" key="4">
    <source>
        <dbReference type="ARBA" id="ARBA00022801"/>
    </source>
</evidence>
<protein>
    <recommendedName>
        <fullName evidence="1">bis(5'-nucleosyl)-tetraphosphatase (symmetrical)</fullName>
        <ecNumber evidence="1">3.6.1.41</ecNumber>
    </recommendedName>
</protein>
<dbReference type="InterPro" id="IPR005249">
    <property type="entry name" value="YqeK"/>
</dbReference>
<reference evidence="9" key="1">
    <citation type="submission" date="2015-04" db="EMBL/GenBank/DDBJ databases">
        <authorList>
            <person name="Schardt J."/>
            <person name="Mueller-Herbst S."/>
            <person name="Scherer S."/>
            <person name="Huptas C."/>
        </authorList>
    </citation>
    <scope>NUCLEOTIDE SEQUENCE [LARGE SCALE GENOMIC DNA]</scope>
    <source>
        <strain evidence="9">Kiel-L1</strain>
    </source>
</reference>
<dbReference type="RefSeq" id="WP_115752510.1">
    <property type="nucleotide sequence ID" value="NZ_LARY01000001.1"/>
</dbReference>
<dbReference type="SMART" id="SM00471">
    <property type="entry name" value="HDc"/>
    <property type="match status" value="1"/>
</dbReference>
<dbReference type="Pfam" id="PF01966">
    <property type="entry name" value="HD"/>
    <property type="match status" value="1"/>
</dbReference>
<dbReference type="EMBL" id="LARY01000001">
    <property type="protein sequence ID" value="RDX02821.1"/>
    <property type="molecule type" value="Genomic_DNA"/>
</dbReference>
<accession>A0A3D8TUZ4</accession>
<evidence type="ECO:0000259" key="7">
    <source>
        <dbReference type="PROSITE" id="PS51831"/>
    </source>
</evidence>
<keyword evidence="4 8" id="KW-0378">Hydrolase</keyword>
<keyword evidence="3" id="KW-0547">Nucleotide-binding</keyword>
<dbReference type="SUPFAM" id="SSF109604">
    <property type="entry name" value="HD-domain/PDEase-like"/>
    <property type="match status" value="1"/>
</dbReference>